<keyword evidence="2" id="KW-1185">Reference proteome</keyword>
<accession>A0ABN4NGW3</accession>
<dbReference type="EMBL" id="CP012288">
    <property type="protein sequence ID" value="AMV68042.1"/>
    <property type="molecule type" value="Genomic_DNA"/>
</dbReference>
<sequence>MYSAELRLLISKTLSTYNPYYYIILKILNITFLNITYAKTNIGIKF</sequence>
<protein>
    <submittedName>
        <fullName evidence="1">Uncharacterized protein</fullName>
    </submittedName>
</protein>
<evidence type="ECO:0000313" key="2">
    <source>
        <dbReference type="Proteomes" id="UP000076244"/>
    </source>
</evidence>
<reference evidence="1 2" key="1">
    <citation type="journal article" date="2016" name="PLoS ONE">
        <title>The Identification of Novel Diagnostic Marker Genes for the Detection of Beer Spoiling Pediococcus damnosus Strains Using the BlAst Diagnostic Gene findEr.</title>
        <authorList>
            <person name="Behr J."/>
            <person name="Geissler A.J."/>
            <person name="Schmid J."/>
            <person name="Zehe A."/>
            <person name="Vogel R.F."/>
        </authorList>
    </citation>
    <scope>NUCLEOTIDE SEQUENCE [LARGE SCALE GENOMIC DNA]</scope>
    <source>
        <strain evidence="1 2">TMW 2.1535</strain>
    </source>
</reference>
<gene>
    <name evidence="1" type="ORF">ADU72_2121</name>
</gene>
<organism evidence="1 2">
    <name type="scientific">Pediococcus damnosus</name>
    <dbReference type="NCBI Taxonomy" id="51663"/>
    <lineage>
        <taxon>Bacteria</taxon>
        <taxon>Bacillati</taxon>
        <taxon>Bacillota</taxon>
        <taxon>Bacilli</taxon>
        <taxon>Lactobacillales</taxon>
        <taxon>Lactobacillaceae</taxon>
        <taxon>Pediococcus</taxon>
    </lineage>
</organism>
<evidence type="ECO:0000313" key="1">
    <source>
        <dbReference type="EMBL" id="AMV68042.1"/>
    </source>
</evidence>
<name>A0ABN4NGW3_9LACO</name>
<proteinExistence type="predicted"/>
<dbReference type="Proteomes" id="UP000076244">
    <property type="component" value="Chromosome"/>
</dbReference>